<dbReference type="Proteomes" id="UP000634179">
    <property type="component" value="Unassembled WGS sequence"/>
</dbReference>
<evidence type="ECO:0000313" key="4">
    <source>
        <dbReference type="EMBL" id="MBH1792166.1"/>
    </source>
</evidence>
<protein>
    <submittedName>
        <fullName evidence="3">FAA hydrolase family protein</fullName>
    </submittedName>
    <submittedName>
        <fullName evidence="4 5">Fumarylacetoacetate hydrolase</fullName>
    </submittedName>
</protein>
<dbReference type="PANTHER" id="PTHR11820:SF90">
    <property type="entry name" value="FLUTATHIONE S-TRANSFERASE"/>
    <property type="match status" value="1"/>
</dbReference>
<dbReference type="Proteomes" id="UP000515598">
    <property type="component" value="Chromosome"/>
</dbReference>
<reference evidence="6 9" key="3">
    <citation type="submission" date="2020-08" db="EMBL/GenBank/DDBJ databases">
        <title>Phenotypic and transcriptomic analysis of seven clinical Stenotrophomonas maltophilia isolates identify a small set of shared and commonly regulated genes involved in biofilm lifestyle.</title>
        <authorList>
            <person name="Alio I."/>
            <person name="Gudzuhn M."/>
            <person name="Streit W."/>
        </authorList>
    </citation>
    <scope>NUCLEOTIDE SEQUENCE [LARGE SCALE GENOMIC DNA]</scope>
    <source>
        <strain evidence="6 9">UHH_SKK55</strain>
    </source>
</reference>
<accession>A0A0H2QI89</accession>
<dbReference type="Gene3D" id="3.90.850.10">
    <property type="entry name" value="Fumarylacetoacetase-like, C-terminal domain"/>
    <property type="match status" value="1"/>
</dbReference>
<evidence type="ECO:0000313" key="5">
    <source>
        <dbReference type="EMBL" id="PAM73774.1"/>
    </source>
</evidence>
<dbReference type="AlphaFoldDB" id="A0A0H2QI89"/>
<evidence type="ECO:0000313" key="3">
    <source>
        <dbReference type="EMBL" id="AUI08792.1"/>
    </source>
</evidence>
<evidence type="ECO:0000313" key="9">
    <source>
        <dbReference type="Proteomes" id="UP000515598"/>
    </source>
</evidence>
<feature type="domain" description="Fumarylacetoacetase-like C-terminal" evidence="2">
    <location>
        <begin position="29"/>
        <end position="229"/>
    </location>
</feature>
<name>A0A0H2QI89_STEMA</name>
<evidence type="ECO:0000259" key="2">
    <source>
        <dbReference type="Pfam" id="PF01557"/>
    </source>
</evidence>
<dbReference type="EMBL" id="CP060025">
    <property type="protein sequence ID" value="QNG79890.1"/>
    <property type="molecule type" value="Genomic_DNA"/>
</dbReference>
<organism evidence="5 7">
    <name type="scientific">Stenotrophomonas maltophilia</name>
    <name type="common">Pseudomonas maltophilia</name>
    <name type="synonym">Xanthomonas maltophilia</name>
    <dbReference type="NCBI Taxonomy" id="40324"/>
    <lineage>
        <taxon>Bacteria</taxon>
        <taxon>Pseudomonadati</taxon>
        <taxon>Pseudomonadota</taxon>
        <taxon>Gammaproteobacteria</taxon>
        <taxon>Lysobacterales</taxon>
        <taxon>Lysobacteraceae</taxon>
        <taxon>Stenotrophomonas</taxon>
        <taxon>Stenotrophomonas maltophilia group</taxon>
    </lineage>
</organism>
<dbReference type="SUPFAM" id="SSF56529">
    <property type="entry name" value="FAH"/>
    <property type="match status" value="1"/>
</dbReference>
<dbReference type="InterPro" id="IPR011234">
    <property type="entry name" value="Fumarylacetoacetase-like_C"/>
</dbReference>
<evidence type="ECO:0000313" key="7">
    <source>
        <dbReference type="Proteomes" id="UP000216433"/>
    </source>
</evidence>
<dbReference type="RefSeq" id="WP_019660190.1">
    <property type="nucleotide sequence ID" value="NZ_CABMJM010000028.1"/>
</dbReference>
<dbReference type="Proteomes" id="UP000234414">
    <property type="component" value="Chromosome"/>
</dbReference>
<dbReference type="EMBL" id="NJGC01000003">
    <property type="protein sequence ID" value="PAM73774.1"/>
    <property type="molecule type" value="Genomic_DNA"/>
</dbReference>
<dbReference type="GO" id="GO:0018773">
    <property type="term" value="F:acetylpyruvate hydrolase activity"/>
    <property type="evidence" value="ECO:0007669"/>
    <property type="project" value="TreeGrafter"/>
</dbReference>
<evidence type="ECO:0000256" key="1">
    <source>
        <dbReference type="ARBA" id="ARBA00022723"/>
    </source>
</evidence>
<evidence type="ECO:0000313" key="6">
    <source>
        <dbReference type="EMBL" id="QNG79890.1"/>
    </source>
</evidence>
<evidence type="ECO:0000313" key="8">
    <source>
        <dbReference type="Proteomes" id="UP000234414"/>
    </source>
</evidence>
<dbReference type="EMBL" id="JADUOV010000020">
    <property type="protein sequence ID" value="MBH1792166.1"/>
    <property type="molecule type" value="Genomic_DNA"/>
</dbReference>
<dbReference type="PANTHER" id="PTHR11820">
    <property type="entry name" value="ACYLPYRUVASE"/>
    <property type="match status" value="1"/>
</dbReference>
<dbReference type="GO" id="GO:0046872">
    <property type="term" value="F:metal ion binding"/>
    <property type="evidence" value="ECO:0007669"/>
    <property type="project" value="UniProtKB-KW"/>
</dbReference>
<dbReference type="EMBL" id="CP025298">
    <property type="protein sequence ID" value="AUI08792.1"/>
    <property type="molecule type" value="Genomic_DNA"/>
</dbReference>
<dbReference type="Proteomes" id="UP000216433">
    <property type="component" value="Unassembled WGS sequence"/>
</dbReference>
<reference evidence="5 7" key="1">
    <citation type="submission" date="2017-06" db="EMBL/GenBank/DDBJ databases">
        <title>Genome sequencing and assembly of Stenotrophomonas maltophilia DF07.</title>
        <authorList>
            <person name="Iyer R."/>
        </authorList>
    </citation>
    <scope>NUCLEOTIDE SEQUENCE [LARGE SCALE GENOMIC DNA]</scope>
    <source>
        <strain evidence="5 7">DF07</strain>
    </source>
</reference>
<reference evidence="4" key="4">
    <citation type="submission" date="2020-11" db="EMBL/GenBank/DDBJ databases">
        <title>Enhanced detection system for hospital associated transmission using whole genome sequencing surveillance.</title>
        <authorList>
            <person name="Harrison L.H."/>
            <person name="Van Tyne D."/>
            <person name="Marsh J.W."/>
            <person name="Griffith M.P."/>
            <person name="Snyder D.J."/>
            <person name="Cooper V.S."/>
            <person name="Mustapha M."/>
        </authorList>
    </citation>
    <scope>NUCLEOTIDE SEQUENCE</scope>
    <source>
        <strain evidence="4">STEN00053</strain>
    </source>
</reference>
<dbReference type="InterPro" id="IPR036663">
    <property type="entry name" value="Fumarylacetoacetase_C_sf"/>
</dbReference>
<proteinExistence type="predicted"/>
<dbReference type="Pfam" id="PF01557">
    <property type="entry name" value="FAA_hydrolase"/>
    <property type="match status" value="1"/>
</dbReference>
<dbReference type="GeneID" id="93742323"/>
<sequence length="238" mass="25199">MSDVSDVIPAVALPRVPVAGGGSFPVHRIYCVGRNFADHAREMGAAVPAADDRGRPMFFSKPADAIVVGHDDAIPYPPATANLHHEVELVVAIGRDAPAGELAVADADALVYGYAVGLDLTRRDLQAAAKDKGHPWDAAKGFDASAPISEIVHAEEVGDLAALNLSLEVNGEVRQQALLDQMIWNVPEILHELSKLWQLRAGDLVFMGTPSGVAALKPGDRFSARLENVAERHGVIAG</sequence>
<keyword evidence="1" id="KW-0479">Metal-binding</keyword>
<dbReference type="OrthoDB" id="9805307at2"/>
<reference evidence="3 8" key="2">
    <citation type="submission" date="2017-12" db="EMBL/GenBank/DDBJ databases">
        <title>Complete Genome Sequence of Stenotrophomonas maltophilia CSM2.</title>
        <authorList>
            <person name="Castro-Jaimes S."/>
            <person name="Lopez-Leal G."/>
            <person name="Barberena Jonas C."/>
            <person name="Bustos P."/>
            <person name="Perez-Oseguera A."/>
            <person name="Cevallos M.A."/>
        </authorList>
    </citation>
    <scope>NUCLEOTIDE SEQUENCE [LARGE SCALE GENOMIC DNA]</scope>
    <source>
        <strain evidence="3 8">CSM2</strain>
    </source>
</reference>
<gene>
    <name evidence="5" type="ORF">CEK00_04375</name>
    <name evidence="6" type="ORF">GPNADHDJ_04144</name>
    <name evidence="4" type="ORF">I5V89_20110</name>
    <name evidence="3" type="ORF">SmaCSM2_17055</name>
</gene>
<keyword evidence="5" id="KW-0378">Hydrolase</keyword>